<dbReference type="AlphaFoldDB" id="A0A523VYZ1"/>
<organism evidence="5 6">
    <name type="scientific">Aerophobetes bacterium</name>
    <dbReference type="NCBI Taxonomy" id="2030807"/>
    <lineage>
        <taxon>Bacteria</taxon>
        <taxon>Candidatus Aerophobota</taxon>
    </lineage>
</organism>
<gene>
    <name evidence="5" type="ORF">E3J48_07250</name>
</gene>
<keyword evidence="1" id="KW-0560">Oxidoreductase</keyword>
<dbReference type="InterPro" id="IPR036249">
    <property type="entry name" value="Thioredoxin-like_sf"/>
</dbReference>
<dbReference type="SUPFAM" id="SSF52833">
    <property type="entry name" value="Thioredoxin-like"/>
    <property type="match status" value="1"/>
</dbReference>
<evidence type="ECO:0000313" key="5">
    <source>
        <dbReference type="EMBL" id="TET59931.1"/>
    </source>
</evidence>
<name>A0A523VYZ1_UNCAE</name>
<evidence type="ECO:0000259" key="4">
    <source>
        <dbReference type="PROSITE" id="PS51352"/>
    </source>
</evidence>
<reference evidence="5 6" key="1">
    <citation type="submission" date="2019-03" db="EMBL/GenBank/DDBJ databases">
        <title>Metabolic potential of uncultured bacteria and archaea associated with petroleum seepage in deep-sea sediments.</title>
        <authorList>
            <person name="Dong X."/>
            <person name="Hubert C."/>
        </authorList>
    </citation>
    <scope>NUCLEOTIDE SEQUENCE [LARGE SCALE GENOMIC DNA]</scope>
    <source>
        <strain evidence="5">E29_bin52</strain>
    </source>
</reference>
<accession>A0A523VYZ1</accession>
<evidence type="ECO:0000256" key="1">
    <source>
        <dbReference type="ARBA" id="ARBA00023002"/>
    </source>
</evidence>
<dbReference type="PANTHER" id="PTHR43110">
    <property type="entry name" value="THIOL PEROXIDASE"/>
    <property type="match status" value="1"/>
</dbReference>
<dbReference type="Proteomes" id="UP000319130">
    <property type="component" value="Unassembled WGS sequence"/>
</dbReference>
<feature type="domain" description="Thioredoxin" evidence="4">
    <location>
        <begin position="1"/>
        <end position="149"/>
    </location>
</feature>
<dbReference type="InterPro" id="IPR024706">
    <property type="entry name" value="Peroxiredoxin_AhpC-typ"/>
</dbReference>
<proteinExistence type="predicted"/>
<dbReference type="Gene3D" id="3.40.30.10">
    <property type="entry name" value="Glutaredoxin"/>
    <property type="match status" value="1"/>
</dbReference>
<evidence type="ECO:0000256" key="2">
    <source>
        <dbReference type="ARBA" id="ARBA00023284"/>
    </source>
</evidence>
<sequence>MDVGDRAPDFELPSTEGGKVRLKKELGKGNILLLFYPFAFSSVCTQEMCSIRDGMTEFTAIKARVLGISVDSPYAQKAWVQQLNLNFPLLSDFNKEVSQAYGVLYEDLGGFKGVAKRSAFILDREGSVLYEWVSEDPEKLPDLEAIKKV</sequence>
<dbReference type="GO" id="GO:0016209">
    <property type="term" value="F:antioxidant activity"/>
    <property type="evidence" value="ECO:0007669"/>
    <property type="project" value="InterPro"/>
</dbReference>
<evidence type="ECO:0000313" key="6">
    <source>
        <dbReference type="Proteomes" id="UP000319130"/>
    </source>
</evidence>
<feature type="non-terminal residue" evidence="5">
    <location>
        <position position="149"/>
    </location>
</feature>
<dbReference type="CDD" id="cd03018">
    <property type="entry name" value="PRX_AhpE_like"/>
    <property type="match status" value="1"/>
</dbReference>
<protein>
    <submittedName>
        <fullName evidence="5">Peroxiredoxin</fullName>
    </submittedName>
</protein>
<dbReference type="EMBL" id="SOIZ01000328">
    <property type="protein sequence ID" value="TET59931.1"/>
    <property type="molecule type" value="Genomic_DNA"/>
</dbReference>
<dbReference type="PANTHER" id="PTHR43110:SF1">
    <property type="entry name" value="THIOL PEROXIDASE"/>
    <property type="match status" value="1"/>
</dbReference>
<dbReference type="InterPro" id="IPR050455">
    <property type="entry name" value="Tpx_Peroxidase_subfamily"/>
</dbReference>
<dbReference type="GO" id="GO:0016491">
    <property type="term" value="F:oxidoreductase activity"/>
    <property type="evidence" value="ECO:0007669"/>
    <property type="project" value="UniProtKB-KW"/>
</dbReference>
<dbReference type="InterPro" id="IPR013766">
    <property type="entry name" value="Thioredoxin_domain"/>
</dbReference>
<comment type="caution">
    <text evidence="5">The sequence shown here is derived from an EMBL/GenBank/DDBJ whole genome shotgun (WGS) entry which is preliminary data.</text>
</comment>
<evidence type="ECO:0000256" key="3">
    <source>
        <dbReference type="PIRSR" id="PIRSR000239-1"/>
    </source>
</evidence>
<keyword evidence="2" id="KW-0676">Redox-active center</keyword>
<dbReference type="PROSITE" id="PS51352">
    <property type="entry name" value="THIOREDOXIN_2"/>
    <property type="match status" value="1"/>
</dbReference>
<dbReference type="Pfam" id="PF00578">
    <property type="entry name" value="AhpC-TSA"/>
    <property type="match status" value="1"/>
</dbReference>
<dbReference type="InterPro" id="IPR000866">
    <property type="entry name" value="AhpC/TSA"/>
</dbReference>
<dbReference type="PIRSF" id="PIRSF000239">
    <property type="entry name" value="AHPC"/>
    <property type="match status" value="1"/>
</dbReference>
<feature type="active site" description="Cysteine sulfenic acid (-SOH) intermediate; for peroxidase activity" evidence="3">
    <location>
        <position position="44"/>
    </location>
</feature>